<proteinExistence type="predicted"/>
<comment type="caution">
    <text evidence="2">The sequence shown here is derived from an EMBL/GenBank/DDBJ whole genome shotgun (WGS) entry which is preliminary data.</text>
</comment>
<evidence type="ECO:0000313" key="2">
    <source>
        <dbReference type="EMBL" id="HIQ70586.1"/>
    </source>
</evidence>
<keyword evidence="1" id="KW-0812">Transmembrane</keyword>
<dbReference type="EMBL" id="DVFN01000138">
    <property type="protein sequence ID" value="HIQ70586.1"/>
    <property type="molecule type" value="Genomic_DNA"/>
</dbReference>
<reference evidence="2" key="1">
    <citation type="submission" date="2020-10" db="EMBL/GenBank/DDBJ databases">
        <authorList>
            <person name="Gilroy R."/>
        </authorList>
    </citation>
    <scope>NUCLEOTIDE SEQUENCE</scope>
    <source>
        <strain evidence="2">ChiSjej2B20-13462</strain>
    </source>
</reference>
<keyword evidence="1" id="KW-1133">Transmembrane helix</keyword>
<accession>A0A9D0Z7G1</accession>
<keyword evidence="1" id="KW-0472">Membrane</keyword>
<evidence type="ECO:0000256" key="1">
    <source>
        <dbReference type="SAM" id="Phobius"/>
    </source>
</evidence>
<name>A0A9D0Z7G1_9FIRM</name>
<feature type="transmembrane region" description="Helical" evidence="1">
    <location>
        <begin position="7"/>
        <end position="26"/>
    </location>
</feature>
<protein>
    <submittedName>
        <fullName evidence="2">Uncharacterized protein</fullName>
    </submittedName>
</protein>
<evidence type="ECO:0000313" key="3">
    <source>
        <dbReference type="Proteomes" id="UP000886874"/>
    </source>
</evidence>
<sequence>MTKKTSRIIGIVMLVAAAVFVIYALGHPEAGFPWSNTVTYTLYAVYLLAAVVLLLAPFKRA</sequence>
<gene>
    <name evidence="2" type="ORF">IAA67_09700</name>
</gene>
<reference evidence="2" key="2">
    <citation type="journal article" date="2021" name="PeerJ">
        <title>Extensive microbial diversity within the chicken gut microbiome revealed by metagenomics and culture.</title>
        <authorList>
            <person name="Gilroy R."/>
            <person name="Ravi A."/>
            <person name="Getino M."/>
            <person name="Pursley I."/>
            <person name="Horton D.L."/>
            <person name="Alikhan N.F."/>
            <person name="Baker D."/>
            <person name="Gharbi K."/>
            <person name="Hall N."/>
            <person name="Watson M."/>
            <person name="Adriaenssens E.M."/>
            <person name="Foster-Nyarko E."/>
            <person name="Jarju S."/>
            <person name="Secka A."/>
            <person name="Antonio M."/>
            <person name="Oren A."/>
            <person name="Chaudhuri R.R."/>
            <person name="La Ragione R."/>
            <person name="Hildebrand F."/>
            <person name="Pallen M.J."/>
        </authorList>
    </citation>
    <scope>NUCLEOTIDE SEQUENCE</scope>
    <source>
        <strain evidence="2">ChiSjej2B20-13462</strain>
    </source>
</reference>
<dbReference type="AlphaFoldDB" id="A0A9D0Z7G1"/>
<organism evidence="2 3">
    <name type="scientific">Candidatus Avoscillospira stercorigallinarum</name>
    <dbReference type="NCBI Taxonomy" id="2840708"/>
    <lineage>
        <taxon>Bacteria</taxon>
        <taxon>Bacillati</taxon>
        <taxon>Bacillota</taxon>
        <taxon>Clostridia</taxon>
        <taxon>Eubacteriales</taxon>
        <taxon>Oscillospiraceae</taxon>
        <taxon>Oscillospiraceae incertae sedis</taxon>
        <taxon>Candidatus Avoscillospira</taxon>
    </lineage>
</organism>
<feature type="transmembrane region" description="Helical" evidence="1">
    <location>
        <begin position="38"/>
        <end position="58"/>
    </location>
</feature>
<dbReference type="Proteomes" id="UP000886874">
    <property type="component" value="Unassembled WGS sequence"/>
</dbReference>